<organism evidence="1">
    <name type="scientific">marine sediment metagenome</name>
    <dbReference type="NCBI Taxonomy" id="412755"/>
    <lineage>
        <taxon>unclassified sequences</taxon>
        <taxon>metagenomes</taxon>
        <taxon>ecological metagenomes</taxon>
    </lineage>
</organism>
<evidence type="ECO:0008006" key="2">
    <source>
        <dbReference type="Google" id="ProtNLM"/>
    </source>
</evidence>
<comment type="caution">
    <text evidence="1">The sequence shown here is derived from an EMBL/GenBank/DDBJ whole genome shotgun (WGS) entry which is preliminary data.</text>
</comment>
<gene>
    <name evidence="1" type="ORF">S01H1_07522</name>
</gene>
<name>X0S2N0_9ZZZZ</name>
<reference evidence="1" key="1">
    <citation type="journal article" date="2014" name="Front. Microbiol.">
        <title>High frequency of phylogenetically diverse reductive dehalogenase-homologous genes in deep subseafloor sedimentary metagenomes.</title>
        <authorList>
            <person name="Kawai M."/>
            <person name="Futagami T."/>
            <person name="Toyoda A."/>
            <person name="Takaki Y."/>
            <person name="Nishi S."/>
            <person name="Hori S."/>
            <person name="Arai W."/>
            <person name="Tsubouchi T."/>
            <person name="Morono Y."/>
            <person name="Uchiyama I."/>
            <person name="Ito T."/>
            <person name="Fujiyama A."/>
            <person name="Inagaki F."/>
            <person name="Takami H."/>
        </authorList>
    </citation>
    <scope>NUCLEOTIDE SEQUENCE</scope>
    <source>
        <strain evidence="1">Expedition CK06-06</strain>
    </source>
</reference>
<evidence type="ECO:0000313" key="1">
    <source>
        <dbReference type="EMBL" id="GAF69461.1"/>
    </source>
</evidence>
<dbReference type="InterPro" id="IPR014871">
    <property type="entry name" value="dUTPase/dCTP_pyrophosphatase"/>
</dbReference>
<dbReference type="Gene3D" id="1.10.4010.10">
    <property type="entry name" value="Type II deoxyuridine triphosphatase"/>
    <property type="match status" value="1"/>
</dbReference>
<dbReference type="EMBL" id="BARS01003874">
    <property type="protein sequence ID" value="GAF69461.1"/>
    <property type="molecule type" value="Genomic_DNA"/>
</dbReference>
<proteinExistence type="predicted"/>
<accession>X0S2N0</accession>
<dbReference type="Pfam" id="PF08761">
    <property type="entry name" value="dUTPase_2"/>
    <property type="match status" value="1"/>
</dbReference>
<dbReference type="AlphaFoldDB" id="X0S2N0"/>
<dbReference type="SUPFAM" id="SSF101386">
    <property type="entry name" value="all-alpha NTP pyrophosphatases"/>
    <property type="match status" value="1"/>
</dbReference>
<sequence length="131" mass="15468">MNMFDKLLSKKMDMFKIMVTLQDELNGKFSLSSREISEMELDERLIWIRKYMEAAVIEVGEVIMAAKGRWWKIDKDYKGMENVREEIIDLLHFVLAAGLASGMTAEDIFERYCDKNQRNHTRKDWAINNEP</sequence>
<protein>
    <recommendedName>
        <fullName evidence="2">NTP pyrophosphohydrolase MazG putative catalytic core domain-containing protein</fullName>
    </recommendedName>
</protein>